<evidence type="ECO:0000313" key="4">
    <source>
        <dbReference type="Proteomes" id="UP001295684"/>
    </source>
</evidence>
<feature type="compositionally biased region" description="Basic residues" evidence="2">
    <location>
        <begin position="414"/>
        <end position="431"/>
    </location>
</feature>
<organism evidence="3 4">
    <name type="scientific">Euplotes crassus</name>
    <dbReference type="NCBI Taxonomy" id="5936"/>
    <lineage>
        <taxon>Eukaryota</taxon>
        <taxon>Sar</taxon>
        <taxon>Alveolata</taxon>
        <taxon>Ciliophora</taxon>
        <taxon>Intramacronucleata</taxon>
        <taxon>Spirotrichea</taxon>
        <taxon>Hypotrichia</taxon>
        <taxon>Euplotida</taxon>
        <taxon>Euplotidae</taxon>
        <taxon>Moneuplotes</taxon>
    </lineage>
</organism>
<keyword evidence="1" id="KW-0175">Coiled coil</keyword>
<protein>
    <submittedName>
        <fullName evidence="3">Uncharacterized protein</fullName>
    </submittedName>
</protein>
<keyword evidence="4" id="KW-1185">Reference proteome</keyword>
<feature type="coiled-coil region" evidence="1">
    <location>
        <begin position="153"/>
        <end position="180"/>
    </location>
</feature>
<accession>A0AAD1XCS5</accession>
<feature type="compositionally biased region" description="Polar residues" evidence="2">
    <location>
        <begin position="255"/>
        <end position="278"/>
    </location>
</feature>
<feature type="region of interest" description="Disordered" evidence="2">
    <location>
        <begin position="244"/>
        <end position="303"/>
    </location>
</feature>
<evidence type="ECO:0000256" key="2">
    <source>
        <dbReference type="SAM" id="MobiDB-lite"/>
    </source>
</evidence>
<feature type="compositionally biased region" description="Basic and acidic residues" evidence="2">
    <location>
        <begin position="286"/>
        <end position="301"/>
    </location>
</feature>
<dbReference type="EMBL" id="CAMPGE010006875">
    <property type="protein sequence ID" value="CAI2365781.1"/>
    <property type="molecule type" value="Genomic_DNA"/>
</dbReference>
<proteinExistence type="predicted"/>
<dbReference type="Proteomes" id="UP001295684">
    <property type="component" value="Unassembled WGS sequence"/>
</dbReference>
<name>A0AAD1XCS5_EUPCR</name>
<gene>
    <name evidence="3" type="ORF">ECRASSUSDP1_LOCUS7070</name>
</gene>
<sequence>MESKYCFSQINPETTTKENCQPNIHPSSDAMRKTNLAHSQLNSYLTASHQELAAKKPAKESKWDSSVIFNKYLKIGDLQGSVLTSSSLSSTSQNLPLQISSTSNSAASKAITSLQSKVDALTKENDYLRDLLADSKTASGTYKFQVEQLQSALTAAPQREQELQQKLQKLEDEHQQVIKYADTCSERIKLLESRRNDSFDGDISQFPEFQQKVQEYESVIERLEHQRSESIQEIEKMRQELQEVNEVPQKLQPKANYSQKSFSSGSSDNKLENSFSNPKSKKESKKLREQLFQQKKDHELKINNLKRKHKLEVEGYKQECSLKDKEIERMRKELQRLKKIAKNVQNITNLSTNARKVPQKQAKKKPETRRSKVRGNSTNRSRSKDVSWVKRNQHLFTDKRKSRAKSRCSGIPLSRKKSSKKRSERGSKKRLIVNLECPPEWTNDDSNSIDNALSKSISVDNSHPIEVIKNISSTPSSVMNSNSQLHHFTPSVSHPNFEDAHNTSQHHSKESEMYQTFLEMIKQRTQEGNEIKIEH</sequence>
<evidence type="ECO:0000313" key="3">
    <source>
        <dbReference type="EMBL" id="CAI2365781.1"/>
    </source>
</evidence>
<reference evidence="3" key="1">
    <citation type="submission" date="2023-07" db="EMBL/GenBank/DDBJ databases">
        <authorList>
            <consortium name="AG Swart"/>
            <person name="Singh M."/>
            <person name="Singh A."/>
            <person name="Seah K."/>
            <person name="Emmerich C."/>
        </authorList>
    </citation>
    <scope>NUCLEOTIDE SEQUENCE</scope>
    <source>
        <strain evidence="3">DP1</strain>
    </source>
</reference>
<evidence type="ECO:0000256" key="1">
    <source>
        <dbReference type="SAM" id="Coils"/>
    </source>
</evidence>
<feature type="region of interest" description="Disordered" evidence="2">
    <location>
        <begin position="347"/>
        <end position="431"/>
    </location>
</feature>
<dbReference type="AlphaFoldDB" id="A0AAD1XCS5"/>
<comment type="caution">
    <text evidence="3">The sequence shown here is derived from an EMBL/GenBank/DDBJ whole genome shotgun (WGS) entry which is preliminary data.</text>
</comment>